<keyword evidence="4" id="KW-0732">Signal</keyword>
<feature type="chain" id="PRO_5020319603" evidence="4">
    <location>
        <begin position="20"/>
        <end position="360"/>
    </location>
</feature>
<dbReference type="Gene3D" id="1.25.40.10">
    <property type="entry name" value="Tetratricopeptide repeat domain"/>
    <property type="match status" value="1"/>
</dbReference>
<dbReference type="OrthoDB" id="736449at2"/>
<evidence type="ECO:0000256" key="3">
    <source>
        <dbReference type="PROSITE-ProRule" id="PRU00339"/>
    </source>
</evidence>
<dbReference type="GO" id="GO:0009279">
    <property type="term" value="C:cell outer membrane"/>
    <property type="evidence" value="ECO:0007669"/>
    <property type="project" value="TreeGrafter"/>
</dbReference>
<dbReference type="GO" id="GO:0046813">
    <property type="term" value="P:receptor-mediated virion attachment to host cell"/>
    <property type="evidence" value="ECO:0007669"/>
    <property type="project" value="TreeGrafter"/>
</dbReference>
<feature type="signal peptide" evidence="4">
    <location>
        <begin position="1"/>
        <end position="19"/>
    </location>
</feature>
<dbReference type="SUPFAM" id="SSF48452">
    <property type="entry name" value="TPR-like"/>
    <property type="match status" value="1"/>
</dbReference>
<dbReference type="SUPFAM" id="SSF82185">
    <property type="entry name" value="Histone H3 K4-specific methyltransferase SET7/9 N-terminal domain"/>
    <property type="match status" value="1"/>
</dbReference>
<reference evidence="5 6" key="1">
    <citation type="submission" date="2019-02" db="EMBL/GenBank/DDBJ databases">
        <title>Pedobacter sp. RP-1-13 sp. nov., isolated from Arctic soil.</title>
        <authorList>
            <person name="Dahal R.H."/>
        </authorList>
    </citation>
    <scope>NUCLEOTIDE SEQUENCE [LARGE SCALE GENOMIC DNA]</scope>
    <source>
        <strain evidence="5 6">RP-1-13</strain>
    </source>
</reference>
<evidence type="ECO:0000256" key="4">
    <source>
        <dbReference type="SAM" id="SignalP"/>
    </source>
</evidence>
<evidence type="ECO:0000313" key="6">
    <source>
        <dbReference type="Proteomes" id="UP000292884"/>
    </source>
</evidence>
<comment type="caution">
    <text evidence="5">The sequence shown here is derived from an EMBL/GenBank/DDBJ whole genome shotgun (WGS) entry which is preliminary data.</text>
</comment>
<protein>
    <submittedName>
        <fullName evidence="5">Uncharacterized protein</fullName>
    </submittedName>
</protein>
<keyword evidence="1" id="KW-0677">Repeat</keyword>
<proteinExistence type="predicted"/>
<dbReference type="PROSITE" id="PS50005">
    <property type="entry name" value="TPR"/>
    <property type="match status" value="2"/>
</dbReference>
<feature type="repeat" description="TPR" evidence="3">
    <location>
        <begin position="253"/>
        <end position="286"/>
    </location>
</feature>
<feature type="repeat" description="TPR" evidence="3">
    <location>
        <begin position="219"/>
        <end position="252"/>
    </location>
</feature>
<dbReference type="InterPro" id="IPR011652">
    <property type="entry name" value="MORN_2"/>
</dbReference>
<evidence type="ECO:0000256" key="2">
    <source>
        <dbReference type="ARBA" id="ARBA00022803"/>
    </source>
</evidence>
<evidence type="ECO:0000256" key="1">
    <source>
        <dbReference type="ARBA" id="ARBA00022737"/>
    </source>
</evidence>
<gene>
    <name evidence="5" type="ORF">EZ428_07615</name>
</gene>
<evidence type="ECO:0000313" key="5">
    <source>
        <dbReference type="EMBL" id="TCC91623.1"/>
    </source>
</evidence>
<dbReference type="PANTHER" id="PTHR44858:SF1">
    <property type="entry name" value="UDP-N-ACETYLGLUCOSAMINE--PEPTIDE N-ACETYLGLUCOSAMINYLTRANSFERASE SPINDLY-RELATED"/>
    <property type="match status" value="1"/>
</dbReference>
<keyword evidence="2 3" id="KW-0802">TPR repeat</keyword>
<name>A0A4R0MXL4_9SPHI</name>
<dbReference type="AlphaFoldDB" id="A0A4R0MXL4"/>
<dbReference type="Proteomes" id="UP000292884">
    <property type="component" value="Unassembled WGS sequence"/>
</dbReference>
<dbReference type="EMBL" id="SJSK01000002">
    <property type="protein sequence ID" value="TCC91623.1"/>
    <property type="molecule type" value="Genomic_DNA"/>
</dbReference>
<dbReference type="RefSeq" id="WP_131552562.1">
    <property type="nucleotide sequence ID" value="NZ_SJSK01000002.1"/>
</dbReference>
<dbReference type="InterPro" id="IPR019734">
    <property type="entry name" value="TPR_rpt"/>
</dbReference>
<dbReference type="SMART" id="SM00028">
    <property type="entry name" value="TPR"/>
    <property type="match status" value="2"/>
</dbReference>
<keyword evidence="6" id="KW-1185">Reference proteome</keyword>
<dbReference type="Gene3D" id="3.90.930.1">
    <property type="match status" value="1"/>
</dbReference>
<dbReference type="Pfam" id="PF13181">
    <property type="entry name" value="TPR_8"/>
    <property type="match status" value="1"/>
</dbReference>
<dbReference type="PANTHER" id="PTHR44858">
    <property type="entry name" value="TETRATRICOPEPTIDE REPEAT PROTEIN 6"/>
    <property type="match status" value="1"/>
</dbReference>
<dbReference type="InterPro" id="IPR011990">
    <property type="entry name" value="TPR-like_helical_dom_sf"/>
</dbReference>
<dbReference type="Pfam" id="PF07661">
    <property type="entry name" value="MORN_2"/>
    <property type="match status" value="3"/>
</dbReference>
<accession>A0A4R0MXL4</accession>
<organism evidence="5 6">
    <name type="scientific">Pedobacter frigiditerrae</name>
    <dbReference type="NCBI Taxonomy" id="2530452"/>
    <lineage>
        <taxon>Bacteria</taxon>
        <taxon>Pseudomonadati</taxon>
        <taxon>Bacteroidota</taxon>
        <taxon>Sphingobacteriia</taxon>
        <taxon>Sphingobacteriales</taxon>
        <taxon>Sphingobacteriaceae</taxon>
        <taxon>Pedobacter</taxon>
    </lineage>
</organism>
<dbReference type="InterPro" id="IPR050498">
    <property type="entry name" value="Ycf3"/>
</dbReference>
<sequence>MKKIYLAVLILLFSVLTFAQQQQERIFYIVDNVPIMDDPDETDELLNDDIENLEVVTSLDRIKALGYEGKVDKIFIITTKAFSKRSEELKQIPTTKIMVRKEGKWYINNSDTPYTGRVIDYYLNGKIQGEGTLTNGVVDGVRTVYFSNGNKRYFYTYENGIEHGNTEEYFINGKLKQKGSFDHKKEVGLWQMFYSTGKLKRQSTFVANKQDVPKEELNFFSALDKGLTYLKDNEYAAAVRKLNEAILLNPNYSDAYLYRGTAKLNLFDFDNSIADFDKAVELEPLYMEAISNRAFARLRKFQFKDSRKLSATSEVTILATKDKVQIPEIELAKICADLKLGYSLGDRKQMILDAMKEYCK</sequence>